<evidence type="ECO:0000256" key="2">
    <source>
        <dbReference type="ARBA" id="ARBA00023015"/>
    </source>
</evidence>
<name>A0A9W8DZE4_9FUNG</name>
<dbReference type="PROSITE" id="PS51821">
    <property type="entry name" value="VELVET"/>
    <property type="match status" value="1"/>
</dbReference>
<keyword evidence="2" id="KW-0805">Transcription regulation</keyword>
<comment type="subcellular location">
    <subcellularLocation>
        <location evidence="1">Nucleus</location>
    </subcellularLocation>
</comment>
<reference evidence="7" key="1">
    <citation type="submission" date="2022-07" db="EMBL/GenBank/DDBJ databases">
        <title>Phylogenomic reconstructions and comparative analyses of Kickxellomycotina fungi.</title>
        <authorList>
            <person name="Reynolds N.K."/>
            <person name="Stajich J.E."/>
            <person name="Barry K."/>
            <person name="Grigoriev I.V."/>
            <person name="Crous P."/>
            <person name="Smith M.E."/>
        </authorList>
    </citation>
    <scope>NUCLEOTIDE SEQUENCE</scope>
    <source>
        <strain evidence="7">RSA 861</strain>
    </source>
</reference>
<dbReference type="InterPro" id="IPR038491">
    <property type="entry name" value="Velvet_dom_sf"/>
</dbReference>
<evidence type="ECO:0000256" key="5">
    <source>
        <dbReference type="SAM" id="MobiDB-lite"/>
    </source>
</evidence>
<keyword evidence="8" id="KW-1185">Reference proteome</keyword>
<sequence>MAAGLSPDALSGLASFLRSRPQYEDYRFDLQIVQQPIRARMCGFGDKDRRPCTPPPILKLIAYDKAGRLVDPSSIDTSFLVIHADLWSADGKAQQNLVLHPSLAGTVGTILNGTDDDRAAPPAVGPSPQSSAVGTTPPQRPGLLPPGKAMETRNLIGSPATSACRLYDTENCLGIFFIFQDLSVRTEGNFRLRFSFVDIGTSDNQLTMGQDCVRQVVLSNVFTVYSAKKFPGMIESTPLSKCFVKQGIKISVRRESTKSSGKEPDDME</sequence>
<dbReference type="Gene3D" id="2.60.40.3960">
    <property type="entry name" value="Velvet domain"/>
    <property type="match status" value="1"/>
</dbReference>
<dbReference type="InterPro" id="IPR037525">
    <property type="entry name" value="Velvet_dom"/>
</dbReference>
<comment type="caution">
    <text evidence="7">The sequence shown here is derived from an EMBL/GenBank/DDBJ whole genome shotgun (WGS) entry which is preliminary data.</text>
</comment>
<evidence type="ECO:0000313" key="8">
    <source>
        <dbReference type="Proteomes" id="UP001150569"/>
    </source>
</evidence>
<dbReference type="OrthoDB" id="5599552at2759"/>
<dbReference type="PANTHER" id="PTHR33572:SF3">
    <property type="entry name" value="VELVET COMPLEX SUBUNIT B"/>
    <property type="match status" value="1"/>
</dbReference>
<feature type="domain" description="Velvet" evidence="6">
    <location>
        <begin position="23"/>
        <end position="253"/>
    </location>
</feature>
<dbReference type="GO" id="GO:0005634">
    <property type="term" value="C:nucleus"/>
    <property type="evidence" value="ECO:0007669"/>
    <property type="project" value="UniProtKB-SubCell"/>
</dbReference>
<proteinExistence type="predicted"/>
<dbReference type="PANTHER" id="PTHR33572">
    <property type="entry name" value="SPORE DEVELOPMENT REGULATOR VOSA"/>
    <property type="match status" value="1"/>
</dbReference>
<gene>
    <name evidence="7" type="ORF">IWQ60_004151</name>
</gene>
<dbReference type="EMBL" id="JANBPT010000193">
    <property type="protein sequence ID" value="KAJ1926029.1"/>
    <property type="molecule type" value="Genomic_DNA"/>
</dbReference>
<dbReference type="InterPro" id="IPR021740">
    <property type="entry name" value="Velvet"/>
</dbReference>
<evidence type="ECO:0000256" key="3">
    <source>
        <dbReference type="ARBA" id="ARBA00023163"/>
    </source>
</evidence>
<keyword evidence="3" id="KW-0804">Transcription</keyword>
<organism evidence="7 8">
    <name type="scientific">Tieghemiomyces parasiticus</name>
    <dbReference type="NCBI Taxonomy" id="78921"/>
    <lineage>
        <taxon>Eukaryota</taxon>
        <taxon>Fungi</taxon>
        <taxon>Fungi incertae sedis</taxon>
        <taxon>Zoopagomycota</taxon>
        <taxon>Kickxellomycotina</taxon>
        <taxon>Dimargaritomycetes</taxon>
        <taxon>Dimargaritales</taxon>
        <taxon>Dimargaritaceae</taxon>
        <taxon>Tieghemiomyces</taxon>
    </lineage>
</organism>
<dbReference type="Pfam" id="PF11754">
    <property type="entry name" value="Velvet"/>
    <property type="match status" value="1"/>
</dbReference>
<evidence type="ECO:0000313" key="7">
    <source>
        <dbReference type="EMBL" id="KAJ1926029.1"/>
    </source>
</evidence>
<evidence type="ECO:0000256" key="4">
    <source>
        <dbReference type="ARBA" id="ARBA00023242"/>
    </source>
</evidence>
<keyword evidence="4" id="KW-0539">Nucleus</keyword>
<evidence type="ECO:0000256" key="1">
    <source>
        <dbReference type="ARBA" id="ARBA00004123"/>
    </source>
</evidence>
<feature type="region of interest" description="Disordered" evidence="5">
    <location>
        <begin position="112"/>
        <end position="145"/>
    </location>
</feature>
<dbReference type="Proteomes" id="UP001150569">
    <property type="component" value="Unassembled WGS sequence"/>
</dbReference>
<accession>A0A9W8DZE4</accession>
<dbReference type="AlphaFoldDB" id="A0A9W8DZE4"/>
<protein>
    <recommendedName>
        <fullName evidence="6">Velvet domain-containing protein</fullName>
    </recommendedName>
</protein>
<feature type="compositionally biased region" description="Polar residues" evidence="5">
    <location>
        <begin position="127"/>
        <end position="137"/>
    </location>
</feature>
<evidence type="ECO:0000259" key="6">
    <source>
        <dbReference type="PROSITE" id="PS51821"/>
    </source>
</evidence>